<comment type="caution">
    <text evidence="2">The sequence shown here is derived from an EMBL/GenBank/DDBJ whole genome shotgun (WGS) entry which is preliminary data.</text>
</comment>
<evidence type="ECO:0000256" key="1">
    <source>
        <dbReference type="SAM" id="Phobius"/>
    </source>
</evidence>
<proteinExistence type="predicted"/>
<feature type="transmembrane region" description="Helical" evidence="1">
    <location>
        <begin position="87"/>
        <end position="108"/>
    </location>
</feature>
<keyword evidence="3" id="KW-1185">Reference proteome</keyword>
<evidence type="ECO:0000313" key="2">
    <source>
        <dbReference type="EMBL" id="MEW9502804.1"/>
    </source>
</evidence>
<reference evidence="2 3" key="1">
    <citation type="journal article" date="1979" name="Int. J. Syst. Evol. Microbiol.">
        <title>Bacillus globisporus subsp. marinus subsp. nov.</title>
        <authorList>
            <person name="Liu H."/>
        </authorList>
    </citation>
    <scope>NUCLEOTIDE SEQUENCE [LARGE SCALE GENOMIC DNA]</scope>
    <source>
        <strain evidence="2 3">DSM 1297</strain>
    </source>
</reference>
<accession>A0ABV3Q7C9</accession>
<dbReference type="SUPFAM" id="SSF110296">
    <property type="entry name" value="Oligoxyloglucan reducing end-specific cellobiohydrolase"/>
    <property type="match status" value="1"/>
</dbReference>
<dbReference type="InterPro" id="IPR015943">
    <property type="entry name" value="WD40/YVTN_repeat-like_dom_sf"/>
</dbReference>
<dbReference type="Proteomes" id="UP001556040">
    <property type="component" value="Unassembled WGS sequence"/>
</dbReference>
<gene>
    <name evidence="2" type="ORF">AB1471_13495</name>
</gene>
<keyword evidence="1" id="KW-0812">Transmembrane</keyword>
<organism evidence="2 3">
    <name type="scientific">Jeotgalibacillus marinus</name>
    <dbReference type="NCBI Taxonomy" id="86667"/>
    <lineage>
        <taxon>Bacteria</taxon>
        <taxon>Bacillati</taxon>
        <taxon>Bacillota</taxon>
        <taxon>Bacilli</taxon>
        <taxon>Bacillales</taxon>
        <taxon>Caryophanaceae</taxon>
        <taxon>Jeotgalibacillus</taxon>
    </lineage>
</organism>
<feature type="transmembrane region" description="Helical" evidence="1">
    <location>
        <begin position="40"/>
        <end position="59"/>
    </location>
</feature>
<dbReference type="RefSeq" id="WP_367780292.1">
    <property type="nucleotide sequence ID" value="NZ_JBFMIA010000016.1"/>
</dbReference>
<protein>
    <submittedName>
        <fullName evidence="2">F510_1955 family glycosylhydrolase</fullName>
    </submittedName>
</protein>
<keyword evidence="1" id="KW-0472">Membrane</keyword>
<sequence length="393" mass="43304">MRAFKQLIYPFSVGIALLPTKAFAHGGAEEPSAGLPLSMYGLVAMGLLLILFVAFYLNVKKKVQALQNVKKNEDRKKREQLSKRLQLIKWGWILSIVGVVITGSLTVMGDRLTATESEVYLEHVHGLGYSADGKRIVIPAHDGLKSYSDGHWDNVEGEKHDYMGFAAVDDGFYSSGHPAPGSDKKNPFGVVKSTDEGKTFKTLDLYEEMDFHLMSVGYQSHAIYVINPQPNSRMDSTGLYYSIDDTKTWAKSAMKGISEEPTAIAVQPIDKAVVAIGTETGVFLSKDNGDNFEKVISKGQATSLFFNSNGTLFVGGYSDKPYLLKWNVENKQSDEIIIPDLTEDAIAYIAENPVKANEITFATFKKDVYVSNDNGGTWTKVADQGKGIEEKKQ</sequence>
<dbReference type="Gene3D" id="2.130.10.10">
    <property type="entry name" value="YVTN repeat-like/Quinoprotein amine dehydrogenase"/>
    <property type="match status" value="1"/>
</dbReference>
<keyword evidence="1" id="KW-1133">Transmembrane helix</keyword>
<dbReference type="InterPro" id="IPR054817">
    <property type="entry name" value="Glycosyl_F510_1955-like"/>
</dbReference>
<name>A0ABV3Q7C9_9BACL</name>
<evidence type="ECO:0000313" key="3">
    <source>
        <dbReference type="Proteomes" id="UP001556040"/>
    </source>
</evidence>
<dbReference type="NCBIfam" id="NF045728">
    <property type="entry name" value="glycosyl_F510_1955"/>
    <property type="match status" value="1"/>
</dbReference>
<dbReference type="EMBL" id="JBFMIA010000016">
    <property type="protein sequence ID" value="MEW9502804.1"/>
    <property type="molecule type" value="Genomic_DNA"/>
</dbReference>